<evidence type="ECO:0000259" key="1">
    <source>
        <dbReference type="Pfam" id="PF07992"/>
    </source>
</evidence>
<dbReference type="PANTHER" id="PTHR10632:SF2">
    <property type="entry name" value="SULFIDE:QUINONE OXIDOREDUCTASE, MITOCHONDRIAL"/>
    <property type="match status" value="1"/>
</dbReference>
<dbReference type="SUPFAM" id="SSF51905">
    <property type="entry name" value="FAD/NAD(P)-binding domain"/>
    <property type="match status" value="2"/>
</dbReference>
<dbReference type="RefSeq" id="WP_204979564.1">
    <property type="nucleotide sequence ID" value="NZ_JBHTII010000002.1"/>
</dbReference>
<dbReference type="Gene3D" id="3.50.50.60">
    <property type="entry name" value="FAD/NAD(P)-binding domain"/>
    <property type="match status" value="2"/>
</dbReference>
<evidence type="ECO:0000313" key="3">
    <source>
        <dbReference type="Proteomes" id="UP001597055"/>
    </source>
</evidence>
<proteinExistence type="predicted"/>
<sequence length="398" mass="43290">MPETTAHHRVLVIGGGNGGISAAARLKRRGVDGIAVIEPREEHVYKPLFSHVAGGTARASSTVRAQRAVTPPGVEWIQDSVVSIDPESDSVVLSGGGRVTYEHLVICPGIQLDWQRVPGLAEAIETPAAASHYRYDLAAKASLLLRDLRHGTVVFTQPDDPASCAGAAQKPMYQACAYWRAIGVLDDIRVVMVVPGDRPFGVPAVADELDRVIAEYGIELRTSSELLEVDGAAKEVVIGGPDGAERLSYDVLNAVPPQSAPDWLKGSVLAADEGGFVEVDPRTLRSNRYPNVWALGDAAATTNSKCGGSLRKQTFVVAKNLAAVLRGEQPQSLYDGYAVCPFTVSRSTVVWAEFDDRNRLAPTIPFWKTMYRENRLAWIFDRHILPWVYWNLILTGRV</sequence>
<protein>
    <submittedName>
        <fullName evidence="2">NAD(P)/FAD-dependent oxidoreductase</fullName>
        <ecNumber evidence="2">1.6.5.-</ecNumber>
    </submittedName>
</protein>
<evidence type="ECO:0000313" key="2">
    <source>
        <dbReference type="EMBL" id="MFD0791833.1"/>
    </source>
</evidence>
<comment type="caution">
    <text evidence="2">The sequence shown here is derived from an EMBL/GenBank/DDBJ whole genome shotgun (WGS) entry which is preliminary data.</text>
</comment>
<dbReference type="InterPro" id="IPR036188">
    <property type="entry name" value="FAD/NAD-bd_sf"/>
</dbReference>
<dbReference type="PRINTS" id="PR00420">
    <property type="entry name" value="RNGMNOXGNASE"/>
</dbReference>
<dbReference type="Pfam" id="PF07992">
    <property type="entry name" value="Pyr_redox_2"/>
    <property type="match status" value="1"/>
</dbReference>
<feature type="domain" description="FAD/NAD(P)-binding" evidence="1">
    <location>
        <begin position="9"/>
        <end position="299"/>
    </location>
</feature>
<dbReference type="PANTHER" id="PTHR10632">
    <property type="entry name" value="SULFIDE:QUINONE OXIDOREDUCTASE"/>
    <property type="match status" value="1"/>
</dbReference>
<reference evidence="3" key="1">
    <citation type="journal article" date="2019" name="Int. J. Syst. Evol. Microbiol.">
        <title>The Global Catalogue of Microorganisms (GCM) 10K type strain sequencing project: providing services to taxonomists for standard genome sequencing and annotation.</title>
        <authorList>
            <consortium name="The Broad Institute Genomics Platform"/>
            <consortium name="The Broad Institute Genome Sequencing Center for Infectious Disease"/>
            <person name="Wu L."/>
            <person name="Ma J."/>
        </authorList>
    </citation>
    <scope>NUCLEOTIDE SEQUENCE [LARGE SCALE GENOMIC DNA]</scope>
    <source>
        <strain evidence="3">CCUG 54523</strain>
    </source>
</reference>
<dbReference type="Proteomes" id="UP001597055">
    <property type="component" value="Unassembled WGS sequence"/>
</dbReference>
<organism evidence="2 3">
    <name type="scientific">Microbacterium insulae</name>
    <dbReference type="NCBI Taxonomy" id="483014"/>
    <lineage>
        <taxon>Bacteria</taxon>
        <taxon>Bacillati</taxon>
        <taxon>Actinomycetota</taxon>
        <taxon>Actinomycetes</taxon>
        <taxon>Micrococcales</taxon>
        <taxon>Microbacteriaceae</taxon>
        <taxon>Microbacterium</taxon>
    </lineage>
</organism>
<dbReference type="EMBL" id="JBHTII010000002">
    <property type="protein sequence ID" value="MFD0791833.1"/>
    <property type="molecule type" value="Genomic_DNA"/>
</dbReference>
<keyword evidence="2" id="KW-0560">Oxidoreductase</keyword>
<accession>A0ABW3AMA3</accession>
<name>A0ABW3AMA3_9MICO</name>
<dbReference type="GO" id="GO:0016491">
    <property type="term" value="F:oxidoreductase activity"/>
    <property type="evidence" value="ECO:0007669"/>
    <property type="project" value="UniProtKB-KW"/>
</dbReference>
<gene>
    <name evidence="2" type="ORF">ACFQ0P_15660</name>
</gene>
<dbReference type="InterPro" id="IPR015904">
    <property type="entry name" value="Sulphide_quinone_reductase"/>
</dbReference>
<dbReference type="InterPro" id="IPR023753">
    <property type="entry name" value="FAD/NAD-binding_dom"/>
</dbReference>
<keyword evidence="3" id="KW-1185">Reference proteome</keyword>
<dbReference type="EC" id="1.6.5.-" evidence="2"/>